<organism evidence="2 3">
    <name type="scientific">Paenibacillus illinoisensis</name>
    <dbReference type="NCBI Taxonomy" id="59845"/>
    <lineage>
        <taxon>Bacteria</taxon>
        <taxon>Bacillati</taxon>
        <taxon>Bacillota</taxon>
        <taxon>Bacilli</taxon>
        <taxon>Bacillales</taxon>
        <taxon>Paenibacillaceae</taxon>
        <taxon>Paenibacillus</taxon>
    </lineage>
</organism>
<evidence type="ECO:0000313" key="2">
    <source>
        <dbReference type="EMBL" id="PYY25928.1"/>
    </source>
</evidence>
<feature type="transmembrane region" description="Helical" evidence="1">
    <location>
        <begin position="6"/>
        <end position="24"/>
    </location>
</feature>
<dbReference type="Proteomes" id="UP000247459">
    <property type="component" value="Unassembled WGS sequence"/>
</dbReference>
<name>A0A2W0CDR5_9BACL</name>
<keyword evidence="1" id="KW-0472">Membrane</keyword>
<dbReference type="EMBL" id="PRLG01000029">
    <property type="protein sequence ID" value="PYY25928.1"/>
    <property type="molecule type" value="Genomic_DNA"/>
</dbReference>
<protein>
    <submittedName>
        <fullName evidence="2">Uncharacterized protein</fullName>
    </submittedName>
</protein>
<dbReference type="AlphaFoldDB" id="A0A2W0CDR5"/>
<gene>
    <name evidence="2" type="ORF">PIL02S_05297</name>
</gene>
<keyword evidence="1" id="KW-1133">Transmembrane helix</keyword>
<reference evidence="2 3" key="1">
    <citation type="submission" date="2018-01" db="EMBL/GenBank/DDBJ databases">
        <title>Genome sequence of the PGP bacterium Paenibacillus illinoisensis E3.</title>
        <authorList>
            <person name="Rolli E."/>
            <person name="Marasco R."/>
            <person name="Bessem C."/>
            <person name="Michoud G."/>
            <person name="Gaiarsa S."/>
            <person name="Borin S."/>
            <person name="Daffonchio D."/>
        </authorList>
    </citation>
    <scope>NUCLEOTIDE SEQUENCE [LARGE SCALE GENOMIC DNA]</scope>
    <source>
        <strain evidence="2 3">E3</strain>
    </source>
</reference>
<accession>A0A2W0CDR5</accession>
<evidence type="ECO:0000313" key="3">
    <source>
        <dbReference type="Proteomes" id="UP000247459"/>
    </source>
</evidence>
<proteinExistence type="predicted"/>
<sequence>MANFQKIVSVLLVLITVLLSLIYFEMRHNNKVQDGIHNYLYNADHSS</sequence>
<evidence type="ECO:0000256" key="1">
    <source>
        <dbReference type="SAM" id="Phobius"/>
    </source>
</evidence>
<keyword evidence="1" id="KW-0812">Transmembrane</keyword>
<comment type="caution">
    <text evidence="2">The sequence shown here is derived from an EMBL/GenBank/DDBJ whole genome shotgun (WGS) entry which is preliminary data.</text>
</comment>